<dbReference type="GO" id="GO:0003713">
    <property type="term" value="F:transcription coactivator activity"/>
    <property type="evidence" value="ECO:0007669"/>
    <property type="project" value="InterPro"/>
</dbReference>
<keyword evidence="1" id="KW-1185">Reference proteome</keyword>
<accession>A0A914Z6V7</accession>
<sequence length="111" mass="13000">MDFSSVDDTTKINMLKKRFVEEGHYQEFMQLIEQKLTDSIQTNVYNMCLKETEKRFNKDDKESVMEAVINALEPQVRSMVPQELKLDMIASMKERMVKIVNTMNSEGLKKS</sequence>
<name>A0A914Z6V7_9BILA</name>
<evidence type="ECO:0000313" key="2">
    <source>
        <dbReference type="WBParaSite" id="PSU_v2.g5985.t1"/>
    </source>
</evidence>
<dbReference type="Pfam" id="PF10163">
    <property type="entry name" value="EnY2"/>
    <property type="match status" value="1"/>
</dbReference>
<dbReference type="WBParaSite" id="PSU_v2.g5985.t1">
    <property type="protein sequence ID" value="PSU_v2.g5985.t1"/>
    <property type="gene ID" value="PSU_v2.g5985"/>
</dbReference>
<dbReference type="GO" id="GO:0000124">
    <property type="term" value="C:SAGA complex"/>
    <property type="evidence" value="ECO:0007669"/>
    <property type="project" value="InterPro"/>
</dbReference>
<dbReference type="GO" id="GO:0005643">
    <property type="term" value="C:nuclear pore"/>
    <property type="evidence" value="ECO:0007669"/>
    <property type="project" value="InterPro"/>
</dbReference>
<evidence type="ECO:0000313" key="1">
    <source>
        <dbReference type="Proteomes" id="UP000887577"/>
    </source>
</evidence>
<dbReference type="InterPro" id="IPR018783">
    <property type="entry name" value="TF_ENY2"/>
</dbReference>
<dbReference type="Proteomes" id="UP000887577">
    <property type="component" value="Unplaced"/>
</dbReference>
<reference evidence="2" key="1">
    <citation type="submission" date="2022-11" db="UniProtKB">
        <authorList>
            <consortium name="WormBaseParasite"/>
        </authorList>
    </citation>
    <scope>IDENTIFICATION</scope>
</reference>
<organism evidence="1 2">
    <name type="scientific">Panagrolaimus superbus</name>
    <dbReference type="NCBI Taxonomy" id="310955"/>
    <lineage>
        <taxon>Eukaryota</taxon>
        <taxon>Metazoa</taxon>
        <taxon>Ecdysozoa</taxon>
        <taxon>Nematoda</taxon>
        <taxon>Chromadorea</taxon>
        <taxon>Rhabditida</taxon>
        <taxon>Tylenchina</taxon>
        <taxon>Panagrolaimomorpha</taxon>
        <taxon>Panagrolaimoidea</taxon>
        <taxon>Panagrolaimidae</taxon>
        <taxon>Panagrolaimus</taxon>
    </lineage>
</organism>
<dbReference type="InterPro" id="IPR038212">
    <property type="entry name" value="TF_EnY2_sf"/>
</dbReference>
<dbReference type="AlphaFoldDB" id="A0A914Z6V7"/>
<protein>
    <submittedName>
        <fullName evidence="2">Uncharacterized protein</fullName>
    </submittedName>
</protein>
<dbReference type="GO" id="GO:0006406">
    <property type="term" value="P:mRNA export from nucleus"/>
    <property type="evidence" value="ECO:0007669"/>
    <property type="project" value="InterPro"/>
</dbReference>
<proteinExistence type="predicted"/>
<dbReference type="Gene3D" id="1.10.246.140">
    <property type="match status" value="1"/>
</dbReference>